<organism evidence="1 2">
    <name type="scientific">Amycolatopsis panacis</name>
    <dbReference type="NCBI Taxonomy" id="2340917"/>
    <lineage>
        <taxon>Bacteria</taxon>
        <taxon>Bacillati</taxon>
        <taxon>Actinomycetota</taxon>
        <taxon>Actinomycetes</taxon>
        <taxon>Pseudonocardiales</taxon>
        <taxon>Pseudonocardiaceae</taxon>
        <taxon>Amycolatopsis</taxon>
    </lineage>
</organism>
<dbReference type="AlphaFoldDB" id="A0A419I4Q7"/>
<evidence type="ECO:0000313" key="2">
    <source>
        <dbReference type="Proteomes" id="UP000285112"/>
    </source>
</evidence>
<gene>
    <name evidence="1" type="ORF">D5S19_13960</name>
</gene>
<sequence>MREAELSEVAPNRYLGQITGSIVDACLIMVAAVDLLPRGAAAGMADRGLALERAESAYHEPIAGLTEE</sequence>
<protein>
    <submittedName>
        <fullName evidence="1">Uncharacterized protein</fullName>
    </submittedName>
</protein>
<proteinExistence type="predicted"/>
<dbReference type="Proteomes" id="UP000285112">
    <property type="component" value="Unassembled WGS sequence"/>
</dbReference>
<reference evidence="1 2" key="1">
    <citation type="submission" date="2018-09" db="EMBL/GenBank/DDBJ databases">
        <title>YIM PH 21725 draft genome.</title>
        <authorList>
            <person name="Miao C."/>
        </authorList>
    </citation>
    <scope>NUCLEOTIDE SEQUENCE [LARGE SCALE GENOMIC DNA]</scope>
    <source>
        <strain evidence="2">YIM PH21725</strain>
    </source>
</reference>
<evidence type="ECO:0000313" key="1">
    <source>
        <dbReference type="EMBL" id="RJQ85485.1"/>
    </source>
</evidence>
<keyword evidence="2" id="KW-1185">Reference proteome</keyword>
<comment type="caution">
    <text evidence="1">The sequence shown here is derived from an EMBL/GenBank/DDBJ whole genome shotgun (WGS) entry which is preliminary data.</text>
</comment>
<name>A0A419I4Q7_9PSEU</name>
<accession>A0A419I4Q7</accession>
<dbReference type="EMBL" id="QZFV01000078">
    <property type="protein sequence ID" value="RJQ85485.1"/>
    <property type="molecule type" value="Genomic_DNA"/>
</dbReference>